<evidence type="ECO:0008006" key="2">
    <source>
        <dbReference type="Google" id="ProtNLM"/>
    </source>
</evidence>
<accession>A0A645B543</accession>
<name>A0A645B543_9ZZZZ</name>
<organism evidence="1">
    <name type="scientific">bioreactor metagenome</name>
    <dbReference type="NCBI Taxonomy" id="1076179"/>
    <lineage>
        <taxon>unclassified sequences</taxon>
        <taxon>metagenomes</taxon>
        <taxon>ecological metagenomes</taxon>
    </lineage>
</organism>
<reference evidence="1" key="1">
    <citation type="submission" date="2019-08" db="EMBL/GenBank/DDBJ databases">
        <authorList>
            <person name="Kucharzyk K."/>
            <person name="Murdoch R.W."/>
            <person name="Higgins S."/>
            <person name="Loffler F."/>
        </authorList>
    </citation>
    <scope>NUCLEOTIDE SEQUENCE</scope>
</reference>
<dbReference type="InterPro" id="IPR014202">
    <property type="entry name" value="Spore_II_R"/>
</dbReference>
<dbReference type="EMBL" id="VSSQ01017671">
    <property type="protein sequence ID" value="MPM60186.1"/>
    <property type="molecule type" value="Genomic_DNA"/>
</dbReference>
<evidence type="ECO:0000313" key="1">
    <source>
        <dbReference type="EMBL" id="MPM60186.1"/>
    </source>
</evidence>
<dbReference type="NCBIfam" id="TIGR02837">
    <property type="entry name" value="spore_II_R"/>
    <property type="match status" value="1"/>
</dbReference>
<dbReference type="AlphaFoldDB" id="A0A645B543"/>
<sequence>MEKINRFMNILKKLKVLKKDKKIIIGSLVCGIFITMFVSGSAYAKKVSDDISGSVIRFHVLANSDEEYDQQLKLSVRDEILKSISKDMNECTDREDAEAYLESHTDEITAIAKKVIAEKGYDYEVCTTLSTEHYPVRYYENAVFPEGNYESLRVIIGSGEGHNWWCVMYPPLCLNGEAVGYEDDNMLKEVLSDESYEVVVLSEDNAVPKMKFKVVELWASINN</sequence>
<proteinExistence type="predicted"/>
<protein>
    <recommendedName>
        <fullName evidence="2">Stage II sporulation protein R</fullName>
    </recommendedName>
</protein>
<comment type="caution">
    <text evidence="1">The sequence shown here is derived from an EMBL/GenBank/DDBJ whole genome shotgun (WGS) entry which is preliminary data.</text>
</comment>
<dbReference type="Pfam" id="PF09551">
    <property type="entry name" value="Spore_II_R"/>
    <property type="match status" value="1"/>
</dbReference>
<gene>
    <name evidence="1" type="ORF">SDC9_107034</name>
</gene>